<dbReference type="PANTHER" id="PTHR21064">
    <property type="entry name" value="AMINOGLYCOSIDE PHOSPHOTRANSFERASE DOMAIN-CONTAINING PROTEIN-RELATED"/>
    <property type="match status" value="1"/>
</dbReference>
<name>A0A5M8QLG5_9BACT</name>
<sequence length="329" mass="38398">MAHFPVTNSNLSAEHLGLFIQTKYALGKNTRCRLIRAGINDTYLVNDDLQQFVFRVYSAGWRTRIEIEEELNLLNLLRVNQISVSYPVADHADNFIQILNAPEGDRFAVLFSYAKGEKLHDVPAETHYKIGQLIGRFHEITLNRTLKRVHYTPEIVLVDALKKLELFLPPETAEMQFMKSMQKYLLHEFSKVNGDTIRNGIVHLDIWFDNLNVTDKNEITIFDFDFCGNGWLCFDIAYYVMQLHNIEKYEAKDYTPKIENFFSGYESVTKISTNEKALVPVLGLSLYFFYLGVQCERFENYSNVFLNENYLKRFINGLVKRYYEITKVA</sequence>
<gene>
    <name evidence="3" type="ORF">FEM33_20210</name>
</gene>
<dbReference type="SUPFAM" id="SSF56112">
    <property type="entry name" value="Protein kinase-like (PK-like)"/>
    <property type="match status" value="1"/>
</dbReference>
<dbReference type="Proteomes" id="UP000323994">
    <property type="component" value="Unassembled WGS sequence"/>
</dbReference>
<dbReference type="Pfam" id="PF01636">
    <property type="entry name" value="APH"/>
    <property type="match status" value="1"/>
</dbReference>
<dbReference type="AlphaFoldDB" id="A0A5M8QLG5"/>
<comment type="caution">
    <text evidence="3">The sequence shown here is derived from an EMBL/GenBank/DDBJ whole genome shotgun (WGS) entry which is preliminary data.</text>
</comment>
<dbReference type="InterPro" id="IPR011009">
    <property type="entry name" value="Kinase-like_dom_sf"/>
</dbReference>
<dbReference type="GO" id="GO:0019202">
    <property type="term" value="F:amino acid kinase activity"/>
    <property type="evidence" value="ECO:0007669"/>
    <property type="project" value="TreeGrafter"/>
</dbReference>
<protein>
    <submittedName>
        <fullName evidence="3">Phosphotransferase</fullName>
    </submittedName>
</protein>
<feature type="domain" description="Aminoglycoside phosphotransferase" evidence="2">
    <location>
        <begin position="39"/>
        <end position="240"/>
    </location>
</feature>
<dbReference type="Gene3D" id="3.90.1200.10">
    <property type="match status" value="1"/>
</dbReference>
<dbReference type="InterPro" id="IPR002575">
    <property type="entry name" value="Aminoglycoside_PTrfase"/>
</dbReference>
<dbReference type="RefSeq" id="WP_139013805.1">
    <property type="nucleotide sequence ID" value="NZ_VBSN01000059.1"/>
</dbReference>
<dbReference type="PANTHER" id="PTHR21064:SF6">
    <property type="entry name" value="AMINOGLYCOSIDE PHOSPHOTRANSFERASE DOMAIN-CONTAINING PROTEIN"/>
    <property type="match status" value="1"/>
</dbReference>
<keyword evidence="4" id="KW-1185">Reference proteome</keyword>
<dbReference type="Gene3D" id="3.30.200.20">
    <property type="entry name" value="Phosphorylase Kinase, domain 1"/>
    <property type="match status" value="1"/>
</dbReference>
<evidence type="ECO:0000256" key="1">
    <source>
        <dbReference type="ARBA" id="ARBA00038240"/>
    </source>
</evidence>
<accession>A0A5M8QLG5</accession>
<dbReference type="OrthoDB" id="241498at2"/>
<dbReference type="InterPro" id="IPR050249">
    <property type="entry name" value="Pseudomonas-type_ThrB"/>
</dbReference>
<proteinExistence type="inferred from homology"/>
<comment type="similarity">
    <text evidence="1">Belongs to the pseudomonas-type ThrB family.</text>
</comment>
<dbReference type="EMBL" id="VBSN01000059">
    <property type="protein sequence ID" value="KAA6437047.1"/>
    <property type="molecule type" value="Genomic_DNA"/>
</dbReference>
<evidence type="ECO:0000313" key="4">
    <source>
        <dbReference type="Proteomes" id="UP000323994"/>
    </source>
</evidence>
<reference evidence="3 4" key="1">
    <citation type="submission" date="2019-05" db="EMBL/GenBank/DDBJ databases">
        <authorList>
            <person name="Qu J.-H."/>
        </authorList>
    </citation>
    <scope>NUCLEOTIDE SEQUENCE [LARGE SCALE GENOMIC DNA]</scope>
    <source>
        <strain evidence="3 4">NS28</strain>
    </source>
</reference>
<organism evidence="3 4">
    <name type="scientific">Dyadobacter flavalbus</name>
    <dbReference type="NCBI Taxonomy" id="2579942"/>
    <lineage>
        <taxon>Bacteria</taxon>
        <taxon>Pseudomonadati</taxon>
        <taxon>Bacteroidota</taxon>
        <taxon>Cytophagia</taxon>
        <taxon>Cytophagales</taxon>
        <taxon>Spirosomataceae</taxon>
        <taxon>Dyadobacter</taxon>
    </lineage>
</organism>
<evidence type="ECO:0000313" key="3">
    <source>
        <dbReference type="EMBL" id="KAA6437047.1"/>
    </source>
</evidence>
<evidence type="ECO:0000259" key="2">
    <source>
        <dbReference type="Pfam" id="PF01636"/>
    </source>
</evidence>
<keyword evidence="3" id="KW-0808">Transferase</keyword>